<sequence>MAGLRYSGIVLLVIATSMAMTEARTIVVGGSENWRFGYNYTDWALKNSPFYINDKLVFKFDAPHNVYLLPNLYSYLKCDFRGAKLLAGAPNGAGEGFEVVLNQWRLYYFTSSNDKDCSDGLMKFFAMPLPRWQ</sequence>
<name>A0ABD3K8S7_EUCGL</name>
<dbReference type="Proteomes" id="UP001634007">
    <property type="component" value="Unassembled WGS sequence"/>
</dbReference>
<organism evidence="3 4">
    <name type="scientific">Eucalyptus globulus</name>
    <name type="common">Tasmanian blue gum</name>
    <dbReference type="NCBI Taxonomy" id="34317"/>
    <lineage>
        <taxon>Eukaryota</taxon>
        <taxon>Viridiplantae</taxon>
        <taxon>Streptophyta</taxon>
        <taxon>Embryophyta</taxon>
        <taxon>Tracheophyta</taxon>
        <taxon>Spermatophyta</taxon>
        <taxon>Magnoliopsida</taxon>
        <taxon>eudicotyledons</taxon>
        <taxon>Gunneridae</taxon>
        <taxon>Pentapetalae</taxon>
        <taxon>rosids</taxon>
        <taxon>malvids</taxon>
        <taxon>Myrtales</taxon>
        <taxon>Myrtaceae</taxon>
        <taxon>Myrtoideae</taxon>
        <taxon>Eucalypteae</taxon>
        <taxon>Eucalyptus</taxon>
    </lineage>
</organism>
<dbReference type="SUPFAM" id="SSF49503">
    <property type="entry name" value="Cupredoxins"/>
    <property type="match status" value="1"/>
</dbReference>
<evidence type="ECO:0000256" key="1">
    <source>
        <dbReference type="SAM" id="SignalP"/>
    </source>
</evidence>
<accession>A0ABD3K8S7</accession>
<feature type="signal peptide" evidence="1">
    <location>
        <begin position="1"/>
        <end position="23"/>
    </location>
</feature>
<evidence type="ECO:0000259" key="2">
    <source>
        <dbReference type="PROSITE" id="PS51485"/>
    </source>
</evidence>
<dbReference type="Pfam" id="PF02298">
    <property type="entry name" value="Cu_bind_like"/>
    <property type="match status" value="1"/>
</dbReference>
<evidence type="ECO:0000313" key="3">
    <source>
        <dbReference type="EMBL" id="KAL3734804.1"/>
    </source>
</evidence>
<dbReference type="AlphaFoldDB" id="A0ABD3K8S7"/>
<evidence type="ECO:0000313" key="4">
    <source>
        <dbReference type="Proteomes" id="UP001634007"/>
    </source>
</evidence>
<comment type="caution">
    <text evidence="3">The sequence shown here is derived from an EMBL/GenBank/DDBJ whole genome shotgun (WGS) entry which is preliminary data.</text>
</comment>
<keyword evidence="1" id="KW-0732">Signal</keyword>
<dbReference type="InterPro" id="IPR008972">
    <property type="entry name" value="Cupredoxin"/>
</dbReference>
<dbReference type="PANTHER" id="PTHR34052:SF2">
    <property type="entry name" value="PLASTOCYANIN-LIKE DOMAIN PROTEIN"/>
    <property type="match status" value="1"/>
</dbReference>
<feature type="chain" id="PRO_5044796520" description="Phytocyanin domain-containing protein" evidence="1">
    <location>
        <begin position="24"/>
        <end position="133"/>
    </location>
</feature>
<protein>
    <recommendedName>
        <fullName evidence="2">Phytocyanin domain-containing protein</fullName>
    </recommendedName>
</protein>
<reference evidence="3 4" key="1">
    <citation type="submission" date="2024-11" db="EMBL/GenBank/DDBJ databases">
        <title>Chromosome-level genome assembly of Eucalyptus globulus Labill. provides insights into its genome evolution.</title>
        <authorList>
            <person name="Li X."/>
        </authorList>
    </citation>
    <scope>NUCLEOTIDE SEQUENCE [LARGE SCALE GENOMIC DNA]</scope>
    <source>
        <strain evidence="3">CL2024</strain>
        <tissue evidence="3">Fresh tender leaves</tissue>
    </source>
</reference>
<dbReference type="EMBL" id="JBJKBG010000006">
    <property type="protein sequence ID" value="KAL3734804.1"/>
    <property type="molecule type" value="Genomic_DNA"/>
</dbReference>
<proteinExistence type="predicted"/>
<dbReference type="InterPro" id="IPR003245">
    <property type="entry name" value="Phytocyanin_dom"/>
</dbReference>
<gene>
    <name evidence="3" type="ORF">ACJRO7_024044</name>
</gene>
<dbReference type="Gene3D" id="2.60.40.420">
    <property type="entry name" value="Cupredoxins - blue copper proteins"/>
    <property type="match status" value="1"/>
</dbReference>
<keyword evidence="4" id="KW-1185">Reference proteome</keyword>
<feature type="domain" description="Phytocyanin" evidence="2">
    <location>
        <begin position="24"/>
        <end position="130"/>
    </location>
</feature>
<dbReference type="PROSITE" id="PS51485">
    <property type="entry name" value="PHYTOCYANIN"/>
    <property type="match status" value="1"/>
</dbReference>
<dbReference type="PANTHER" id="PTHR34052">
    <property type="entry name" value="GLYCINE-RICH PROTEIN-LIKE"/>
    <property type="match status" value="1"/>
</dbReference>